<dbReference type="Proteomes" id="UP000183832">
    <property type="component" value="Unassembled WGS sequence"/>
</dbReference>
<evidence type="ECO:0000259" key="7">
    <source>
        <dbReference type="Pfam" id="PF24997"/>
    </source>
</evidence>
<evidence type="ECO:0000256" key="2">
    <source>
        <dbReference type="ARBA" id="ARBA00006677"/>
    </source>
</evidence>
<keyword evidence="3 5" id="KW-0235">DNA replication</keyword>
<dbReference type="InterPro" id="IPR036224">
    <property type="entry name" value="GINS_bundle-like_dom_sf"/>
</dbReference>
<feature type="domain" description="GINS subunit" evidence="6">
    <location>
        <begin position="45"/>
        <end position="131"/>
    </location>
</feature>
<dbReference type="AlphaFoldDB" id="A0A1J1I6Y0"/>
<evidence type="ECO:0000256" key="3">
    <source>
        <dbReference type="ARBA" id="ARBA00022705"/>
    </source>
</evidence>
<dbReference type="GO" id="GO:1902983">
    <property type="term" value="P:DNA strand elongation involved in mitotic DNA replication"/>
    <property type="evidence" value="ECO:0007669"/>
    <property type="project" value="TreeGrafter"/>
</dbReference>
<dbReference type="GO" id="GO:0000811">
    <property type="term" value="C:GINS complex"/>
    <property type="evidence" value="ECO:0007669"/>
    <property type="project" value="UniProtKB-UniRule"/>
</dbReference>
<evidence type="ECO:0000256" key="4">
    <source>
        <dbReference type="ARBA" id="ARBA00023242"/>
    </source>
</evidence>
<sequence length="199" mass="23095">MFDYSRSCCDTYHCGSIHKIRELILNIISQSEDLRAVLEEINVAFQENHQAALQYQETRDKTIFPMIGYRHALLQRNVRCALAYLYNRLLKLKEVRWHLGPTLSADVKEALTEPEIQWFNNYSKLLANYMMSYPNGINLTANIKPPKSLYIEVKCLADHGKLELESGEVILLQKDSIHYLPSSECEQLIRQGILEHIIN</sequence>
<evidence type="ECO:0000256" key="1">
    <source>
        <dbReference type="ARBA" id="ARBA00004123"/>
    </source>
</evidence>
<evidence type="ECO:0000256" key="5">
    <source>
        <dbReference type="RuleBase" id="RU368085"/>
    </source>
</evidence>
<organism evidence="8 9">
    <name type="scientific">Clunio marinus</name>
    <dbReference type="NCBI Taxonomy" id="568069"/>
    <lineage>
        <taxon>Eukaryota</taxon>
        <taxon>Metazoa</taxon>
        <taxon>Ecdysozoa</taxon>
        <taxon>Arthropoda</taxon>
        <taxon>Hexapoda</taxon>
        <taxon>Insecta</taxon>
        <taxon>Pterygota</taxon>
        <taxon>Neoptera</taxon>
        <taxon>Endopterygota</taxon>
        <taxon>Diptera</taxon>
        <taxon>Nematocera</taxon>
        <taxon>Chironomoidea</taxon>
        <taxon>Chironomidae</taxon>
        <taxon>Clunio</taxon>
    </lineage>
</organism>
<name>A0A1J1I6Y0_9DIPT</name>
<dbReference type="PANTHER" id="PTHR12914">
    <property type="entry name" value="PARTNER OF SLD5"/>
    <property type="match status" value="1"/>
</dbReference>
<comment type="similarity">
    <text evidence="2 5">Belongs to the GINS1/PSF1 family.</text>
</comment>
<dbReference type="PANTHER" id="PTHR12914:SF2">
    <property type="entry name" value="DNA REPLICATION COMPLEX GINS PROTEIN PSF1"/>
    <property type="match status" value="1"/>
</dbReference>
<dbReference type="InterPro" id="IPR005339">
    <property type="entry name" value="GINS_Psf1"/>
</dbReference>
<dbReference type="InterPro" id="IPR021151">
    <property type="entry name" value="GINS_A"/>
</dbReference>
<dbReference type="InterPro" id="IPR056783">
    <property type="entry name" value="PSF1_C"/>
</dbReference>
<comment type="subcellular location">
    <subcellularLocation>
        <location evidence="1 5">Nucleus</location>
    </subcellularLocation>
</comment>
<dbReference type="STRING" id="568069.A0A1J1I6Y0"/>
<dbReference type="Gene3D" id="1.20.58.1030">
    <property type="match status" value="1"/>
</dbReference>
<evidence type="ECO:0000313" key="8">
    <source>
        <dbReference type="EMBL" id="CRK96016.1"/>
    </source>
</evidence>
<dbReference type="SUPFAM" id="SSF158573">
    <property type="entry name" value="GINS helical bundle-like"/>
    <property type="match status" value="1"/>
</dbReference>
<dbReference type="CDD" id="cd21696">
    <property type="entry name" value="GINS_B_Psf1"/>
    <property type="match status" value="1"/>
</dbReference>
<reference evidence="8 9" key="1">
    <citation type="submission" date="2015-04" db="EMBL/GenBank/DDBJ databases">
        <authorList>
            <person name="Syromyatnikov M.Y."/>
            <person name="Popov V.N."/>
        </authorList>
    </citation>
    <scope>NUCLEOTIDE SEQUENCE [LARGE SCALE GENOMIC DNA]</scope>
</reference>
<keyword evidence="4 5" id="KW-0539">Nucleus</keyword>
<accession>A0A1J1I6Y0</accession>
<proteinExistence type="inferred from homology"/>
<dbReference type="CDD" id="cd11710">
    <property type="entry name" value="GINS_A_psf1"/>
    <property type="match status" value="1"/>
</dbReference>
<keyword evidence="9" id="KW-1185">Reference proteome</keyword>
<evidence type="ECO:0000259" key="6">
    <source>
        <dbReference type="Pfam" id="PF05916"/>
    </source>
</evidence>
<dbReference type="Pfam" id="PF05916">
    <property type="entry name" value="Sld5"/>
    <property type="match status" value="1"/>
</dbReference>
<comment type="function">
    <text evidence="5">Required for correct functioning of the GINS complex, a complex that plays an essential role in the initiation of DNA replication, and progression of DNA replication forks. GINS complex seems to bind preferentially to single-stranded DNA.</text>
</comment>
<dbReference type="Pfam" id="PF24997">
    <property type="entry name" value="PSF1_C"/>
    <property type="match status" value="1"/>
</dbReference>
<dbReference type="EMBL" id="CVRI01000043">
    <property type="protein sequence ID" value="CRK96016.1"/>
    <property type="molecule type" value="Genomic_DNA"/>
</dbReference>
<dbReference type="OrthoDB" id="10252587at2759"/>
<evidence type="ECO:0000313" key="9">
    <source>
        <dbReference type="Proteomes" id="UP000183832"/>
    </source>
</evidence>
<comment type="subunit">
    <text evidence="5">Component of the GINS complex.</text>
</comment>
<protein>
    <recommendedName>
        <fullName evidence="5">DNA replication complex GINS protein PSF1</fullName>
    </recommendedName>
</protein>
<gene>
    <name evidence="8" type="ORF">CLUMA_CG009456</name>
</gene>
<feature type="domain" description="DNA replication complex GINS protein PSF1 C-terminal" evidence="7">
    <location>
        <begin position="147"/>
        <end position="198"/>
    </location>
</feature>